<feature type="domain" description="Polysaccharide pyruvyl transferase" evidence="1">
    <location>
        <begin position="47"/>
        <end position="302"/>
    </location>
</feature>
<evidence type="ECO:0000259" key="1">
    <source>
        <dbReference type="Pfam" id="PF04230"/>
    </source>
</evidence>
<proteinExistence type="predicted"/>
<name>A0A3D4S355_9ENTE</name>
<dbReference type="Proteomes" id="UP000262195">
    <property type="component" value="Unassembled WGS sequence"/>
</dbReference>
<reference evidence="2 3" key="1">
    <citation type="journal article" date="2018" name="Nat. Biotechnol.">
        <title>A standardized bacterial taxonomy based on genome phylogeny substantially revises the tree of life.</title>
        <authorList>
            <person name="Parks D.H."/>
            <person name="Chuvochina M."/>
            <person name="Waite D.W."/>
            <person name="Rinke C."/>
            <person name="Skarshewski A."/>
            <person name="Chaumeil P.A."/>
            <person name="Hugenholtz P."/>
        </authorList>
    </citation>
    <scope>NUCLEOTIDE SEQUENCE [LARGE SCALE GENOMIC DNA]</scope>
    <source>
        <strain evidence="2">UBA11306</strain>
    </source>
</reference>
<dbReference type="InterPro" id="IPR007345">
    <property type="entry name" value="Polysacch_pyruvyl_Trfase"/>
</dbReference>
<accession>A0A3D4S355</accession>
<dbReference type="EMBL" id="DQHO01000006">
    <property type="protein sequence ID" value="HCS93264.1"/>
    <property type="molecule type" value="Genomic_DNA"/>
</dbReference>
<evidence type="ECO:0000313" key="2">
    <source>
        <dbReference type="EMBL" id="HCS93264.1"/>
    </source>
</evidence>
<evidence type="ECO:0000313" key="3">
    <source>
        <dbReference type="Proteomes" id="UP000262195"/>
    </source>
</evidence>
<organism evidence="2 3">
    <name type="scientific">Bavariicoccus seileri</name>
    <dbReference type="NCBI Taxonomy" id="549685"/>
    <lineage>
        <taxon>Bacteria</taxon>
        <taxon>Bacillati</taxon>
        <taxon>Bacillota</taxon>
        <taxon>Bacilli</taxon>
        <taxon>Lactobacillales</taxon>
        <taxon>Enterococcaceae</taxon>
        <taxon>Bavariicoccus</taxon>
    </lineage>
</organism>
<dbReference type="STRING" id="1121105.GCA_000421665_01257"/>
<dbReference type="Pfam" id="PF04230">
    <property type="entry name" value="PS_pyruv_trans"/>
    <property type="match status" value="1"/>
</dbReference>
<comment type="caution">
    <text evidence="2">The sequence shown here is derived from an EMBL/GenBank/DDBJ whole genome shotgun (WGS) entry which is preliminary data.</text>
</comment>
<gene>
    <name evidence="2" type="ORF">DIW15_00965</name>
</gene>
<sequence>MTKSNASEFEKLNVDYSNDAISLAEFLKQLPDDHQRFFMFGVPTYNNLGDLAIAHAEKRFFEKYLPEFQYIEITEPQTDKAIEELLPLLRDDDIIGYSGGGNIGSVYLNHERARRKVFSTFVHNKTISFPQSVNFLDTPEGQKELKLSQEAYNKNPNLTIVARESKSLAKFQQYFKAKVLFTTDIVLSLNPELPDVDREGVLFILREDSEKITDDQLIDELSKRIEKAGTDVDQTDTTMPEYADDGEEETGKRTVNLVERRDLIHDKLKEIKSSEVVVTDRLHGMIFAVITKTPVLVFDNSYGKASFSYYNWLRELNYVDHTKETDPNKILAILKRLSEVKEKDDYDLTHTFDDLVDLIKNKDVQ</sequence>
<dbReference type="AlphaFoldDB" id="A0A3D4S355"/>
<protein>
    <submittedName>
        <fullName evidence="2">Polysaccharide biosynthesis protein</fullName>
    </submittedName>
</protein>